<dbReference type="InterPro" id="IPR050109">
    <property type="entry name" value="HTH-type_TetR-like_transc_reg"/>
</dbReference>
<dbReference type="GO" id="GO:0003677">
    <property type="term" value="F:DNA binding"/>
    <property type="evidence" value="ECO:0007669"/>
    <property type="project" value="UniProtKB-UniRule"/>
</dbReference>
<gene>
    <name evidence="4" type="ORF">nbrc107696_10090</name>
</gene>
<proteinExistence type="predicted"/>
<dbReference type="Proteomes" id="UP000444960">
    <property type="component" value="Unassembled WGS sequence"/>
</dbReference>
<dbReference type="InterPro" id="IPR009057">
    <property type="entry name" value="Homeodomain-like_sf"/>
</dbReference>
<feature type="domain" description="HTH tetR-type" evidence="3">
    <location>
        <begin position="8"/>
        <end position="68"/>
    </location>
</feature>
<dbReference type="PRINTS" id="PR00455">
    <property type="entry name" value="HTHTETR"/>
</dbReference>
<sequence>MSPDGRGDSTRDRIIAAATVEFADRGIGAARIDRIAKAARTSKERVYAYFRSKEELYRFVSARELDAVADATRLDPADLPRYAGRLHDYFVDHPHSRRLMRWGELELSNADDTAWETARRKIVVLREAQHDGLIDPAWDPLDVLVFVNRLASAWVDQPGLPSMDTDAGTAFSAARREAIVDAVERLFPPGGGPVQTNESHRLR</sequence>
<dbReference type="Gene3D" id="1.10.357.10">
    <property type="entry name" value="Tetracycline Repressor, domain 2"/>
    <property type="match status" value="1"/>
</dbReference>
<dbReference type="GO" id="GO:0006355">
    <property type="term" value="P:regulation of DNA-templated transcription"/>
    <property type="evidence" value="ECO:0007669"/>
    <property type="project" value="UniProtKB-ARBA"/>
</dbReference>
<accession>A0A7I9V647</accession>
<evidence type="ECO:0000256" key="1">
    <source>
        <dbReference type="ARBA" id="ARBA00023125"/>
    </source>
</evidence>
<dbReference type="OrthoDB" id="4709966at2"/>
<name>A0A7I9V647_9ACTN</name>
<dbReference type="PANTHER" id="PTHR30328">
    <property type="entry name" value="TRANSCRIPTIONAL REPRESSOR"/>
    <property type="match status" value="1"/>
</dbReference>
<dbReference type="PANTHER" id="PTHR30328:SF54">
    <property type="entry name" value="HTH-TYPE TRANSCRIPTIONAL REPRESSOR SCO4008"/>
    <property type="match status" value="1"/>
</dbReference>
<dbReference type="AlphaFoldDB" id="A0A7I9V647"/>
<dbReference type="InterPro" id="IPR036271">
    <property type="entry name" value="Tet_transcr_reg_TetR-rel_C_sf"/>
</dbReference>
<evidence type="ECO:0000259" key="3">
    <source>
        <dbReference type="PROSITE" id="PS50977"/>
    </source>
</evidence>
<reference evidence="5" key="1">
    <citation type="submission" date="2019-06" db="EMBL/GenBank/DDBJ databases">
        <title>Gordonia isolated from sludge of a wastewater treatment plant.</title>
        <authorList>
            <person name="Tamura T."/>
            <person name="Aoyama K."/>
            <person name="Kang Y."/>
            <person name="Saito S."/>
            <person name="Akiyama N."/>
            <person name="Yazawa K."/>
            <person name="Gonoi T."/>
            <person name="Mikami Y."/>
        </authorList>
    </citation>
    <scope>NUCLEOTIDE SEQUENCE [LARGE SCALE GENOMIC DNA]</scope>
    <source>
        <strain evidence="5">NBRC 107696</strain>
    </source>
</reference>
<dbReference type="InterPro" id="IPR001647">
    <property type="entry name" value="HTH_TetR"/>
</dbReference>
<dbReference type="InterPro" id="IPR041467">
    <property type="entry name" value="Sco4008_C"/>
</dbReference>
<dbReference type="RefSeq" id="WP_161894447.1">
    <property type="nucleotide sequence ID" value="NZ_BJOV01000002.1"/>
</dbReference>
<feature type="DNA-binding region" description="H-T-H motif" evidence="2">
    <location>
        <begin position="31"/>
        <end position="50"/>
    </location>
</feature>
<dbReference type="Pfam" id="PF17926">
    <property type="entry name" value="TetR_C_21"/>
    <property type="match status" value="1"/>
</dbReference>
<evidence type="ECO:0000256" key="2">
    <source>
        <dbReference type="PROSITE-ProRule" id="PRU00335"/>
    </source>
</evidence>
<evidence type="ECO:0000313" key="4">
    <source>
        <dbReference type="EMBL" id="GEE00563.1"/>
    </source>
</evidence>
<protein>
    <submittedName>
        <fullName evidence="4">TetR family transcriptional regulator</fullName>
    </submittedName>
</protein>
<keyword evidence="5" id="KW-1185">Reference proteome</keyword>
<comment type="caution">
    <text evidence="4">The sequence shown here is derived from an EMBL/GenBank/DDBJ whole genome shotgun (WGS) entry which is preliminary data.</text>
</comment>
<evidence type="ECO:0000313" key="5">
    <source>
        <dbReference type="Proteomes" id="UP000444960"/>
    </source>
</evidence>
<dbReference type="Pfam" id="PF00440">
    <property type="entry name" value="TetR_N"/>
    <property type="match status" value="1"/>
</dbReference>
<dbReference type="EMBL" id="BJOV01000002">
    <property type="protein sequence ID" value="GEE00563.1"/>
    <property type="molecule type" value="Genomic_DNA"/>
</dbReference>
<dbReference type="SUPFAM" id="SSF48498">
    <property type="entry name" value="Tetracyclin repressor-like, C-terminal domain"/>
    <property type="match status" value="1"/>
</dbReference>
<keyword evidence="1 2" id="KW-0238">DNA-binding</keyword>
<dbReference type="PROSITE" id="PS50977">
    <property type="entry name" value="HTH_TETR_2"/>
    <property type="match status" value="1"/>
</dbReference>
<dbReference type="SUPFAM" id="SSF46689">
    <property type="entry name" value="Homeodomain-like"/>
    <property type="match status" value="1"/>
</dbReference>
<organism evidence="4 5">
    <name type="scientific">Gordonia spumicola</name>
    <dbReference type="NCBI Taxonomy" id="589161"/>
    <lineage>
        <taxon>Bacteria</taxon>
        <taxon>Bacillati</taxon>
        <taxon>Actinomycetota</taxon>
        <taxon>Actinomycetes</taxon>
        <taxon>Mycobacteriales</taxon>
        <taxon>Gordoniaceae</taxon>
        <taxon>Gordonia</taxon>
    </lineage>
</organism>